<protein>
    <submittedName>
        <fullName evidence="2">Uncharacterized protein</fullName>
    </submittedName>
</protein>
<feature type="compositionally biased region" description="Basic residues" evidence="1">
    <location>
        <begin position="417"/>
        <end position="429"/>
    </location>
</feature>
<sequence>MWFNPVEVSKKRARIQSLIQDLKANRPVANCLKDQQLTETYAVRPSHTDQWQAPSSYDISNITTTFKKSPYNSCEQASTMLVSCRRGNGMQLNAHSRLGHYNAELGCMEVPGEAHQSISCCCQHACDEVNSCCQIKETEETQNMQSVARFNAHAESTHLMQDVDMLSGGTIAGDDLEVSHDTLNKNKHSVVECIIGLVSSSNNGLHRKEEHHMPDSLLKNNTDASFGKPLCSLNDDRKTLVAGITEPISNEKDVIRKISSVCDEPAHGTQGLCRNFEESSKIIDSVKDLEGQLTNLVDKEKAIRNDFKGGITRLSIDDGVEGNTACSDGTTEVIDGITSMSTLSNVGSLHMKECHLTMVNVEHGASVSNMECSQSCATDTDGSHCVPSTMDIQNQEIEVKANQKRKKQPEFPSPVRRITRSSAKRKYGT</sequence>
<dbReference type="EMBL" id="CM035425">
    <property type="protein sequence ID" value="KAH7331126.1"/>
    <property type="molecule type" value="Genomic_DNA"/>
</dbReference>
<reference evidence="2" key="1">
    <citation type="submission" date="2021-08" db="EMBL/GenBank/DDBJ databases">
        <title>WGS assembly of Ceratopteris richardii.</title>
        <authorList>
            <person name="Marchant D.B."/>
            <person name="Chen G."/>
            <person name="Jenkins J."/>
            <person name="Shu S."/>
            <person name="Leebens-Mack J."/>
            <person name="Grimwood J."/>
            <person name="Schmutz J."/>
            <person name="Soltis P."/>
            <person name="Soltis D."/>
            <person name="Chen Z.-H."/>
        </authorList>
    </citation>
    <scope>NUCLEOTIDE SEQUENCE</scope>
    <source>
        <strain evidence="2">Whitten #5841</strain>
        <tissue evidence="2">Leaf</tissue>
    </source>
</reference>
<feature type="region of interest" description="Disordered" evidence="1">
    <location>
        <begin position="400"/>
        <end position="429"/>
    </location>
</feature>
<name>A0A8T2SDD3_CERRI</name>
<organism evidence="2 3">
    <name type="scientific">Ceratopteris richardii</name>
    <name type="common">Triangle waterfern</name>
    <dbReference type="NCBI Taxonomy" id="49495"/>
    <lineage>
        <taxon>Eukaryota</taxon>
        <taxon>Viridiplantae</taxon>
        <taxon>Streptophyta</taxon>
        <taxon>Embryophyta</taxon>
        <taxon>Tracheophyta</taxon>
        <taxon>Polypodiopsida</taxon>
        <taxon>Polypodiidae</taxon>
        <taxon>Polypodiales</taxon>
        <taxon>Pteridineae</taxon>
        <taxon>Pteridaceae</taxon>
        <taxon>Parkerioideae</taxon>
        <taxon>Ceratopteris</taxon>
    </lineage>
</organism>
<keyword evidence="3" id="KW-1185">Reference proteome</keyword>
<evidence type="ECO:0000313" key="2">
    <source>
        <dbReference type="EMBL" id="KAH7331126.1"/>
    </source>
</evidence>
<proteinExistence type="predicted"/>
<gene>
    <name evidence="2" type="ORF">KP509_20G015900</name>
</gene>
<evidence type="ECO:0000313" key="3">
    <source>
        <dbReference type="Proteomes" id="UP000825935"/>
    </source>
</evidence>
<dbReference type="AlphaFoldDB" id="A0A8T2SDD3"/>
<dbReference type="Proteomes" id="UP000825935">
    <property type="component" value="Chromosome 20"/>
</dbReference>
<comment type="caution">
    <text evidence="2">The sequence shown here is derived from an EMBL/GenBank/DDBJ whole genome shotgun (WGS) entry which is preliminary data.</text>
</comment>
<accession>A0A8T2SDD3</accession>
<evidence type="ECO:0000256" key="1">
    <source>
        <dbReference type="SAM" id="MobiDB-lite"/>
    </source>
</evidence>